<feature type="transmembrane region" description="Helical" evidence="5">
    <location>
        <begin position="190"/>
        <end position="216"/>
    </location>
</feature>
<gene>
    <name evidence="8" type="ORF">D7294_07445</name>
</gene>
<comment type="caution">
    <text evidence="8">The sequence shown here is derived from an EMBL/GenBank/DDBJ whole genome shotgun (WGS) entry which is preliminary data.</text>
</comment>
<feature type="region of interest" description="Disordered" evidence="6">
    <location>
        <begin position="1"/>
        <end position="37"/>
    </location>
</feature>
<dbReference type="InterPro" id="IPR000515">
    <property type="entry name" value="MetI-like"/>
</dbReference>
<dbReference type="SUPFAM" id="SSF161098">
    <property type="entry name" value="MetI-like"/>
    <property type="match status" value="1"/>
</dbReference>
<evidence type="ECO:0000259" key="7">
    <source>
        <dbReference type="PROSITE" id="PS50928"/>
    </source>
</evidence>
<evidence type="ECO:0000256" key="2">
    <source>
        <dbReference type="ARBA" id="ARBA00022692"/>
    </source>
</evidence>
<dbReference type="GO" id="GO:0055085">
    <property type="term" value="P:transmembrane transport"/>
    <property type="evidence" value="ECO:0007669"/>
    <property type="project" value="InterPro"/>
</dbReference>
<sequence>MLSWPRPLSRNGTKTAEPAGALAPEAVPPGEAGSDPELGRASQWRLIWRKFRRHRLALIGAVVVLFVYLVVVFAEFLAPSVSSTSDEDLTYAPPQQVHVDFSFSHGIDLYVYGYETRRDPETFEQIHTVDTSEKIPLRLFARGDDYDMWGLIPTDRHLFGPVDQDQHVYFLGADRAGRDLLSRIVYGARVSLSIGLIGVAVSFLLGLFFGGISGYFGGAADTGIQRLIEFLMAVPTLPLWLSLSAAVPPDWGPLMRYFAITTILSVIGWTGLARVVRGRFLSLREDDFVIAARLDGCSRRRIIFRHMVPSMSSHVIASLSMAVPSMILGETAMSFLGLGLQSPAVSWGVLLQDAQNVRTIETAPWLMLPGLAVFITVLAMNFVGDGLRDSADPYK</sequence>
<keyword evidence="2 5" id="KW-0812">Transmembrane</keyword>
<dbReference type="GO" id="GO:0005886">
    <property type="term" value="C:plasma membrane"/>
    <property type="evidence" value="ECO:0007669"/>
    <property type="project" value="UniProtKB-SubCell"/>
</dbReference>
<evidence type="ECO:0000256" key="6">
    <source>
        <dbReference type="SAM" id="MobiDB-lite"/>
    </source>
</evidence>
<dbReference type="Proteomes" id="UP000272474">
    <property type="component" value="Unassembled WGS sequence"/>
</dbReference>
<keyword evidence="4 5" id="KW-0472">Membrane</keyword>
<dbReference type="InterPro" id="IPR025966">
    <property type="entry name" value="OppC_N"/>
</dbReference>
<feature type="domain" description="ABC transmembrane type-1" evidence="7">
    <location>
        <begin position="188"/>
        <end position="384"/>
    </location>
</feature>
<dbReference type="RefSeq" id="WP_120676810.1">
    <property type="nucleotide sequence ID" value="NZ_RBAL01000003.1"/>
</dbReference>
<evidence type="ECO:0000313" key="8">
    <source>
        <dbReference type="EMBL" id="RKN44933.1"/>
    </source>
</evidence>
<dbReference type="Gene3D" id="1.10.3720.10">
    <property type="entry name" value="MetI-like"/>
    <property type="match status" value="1"/>
</dbReference>
<dbReference type="EMBL" id="RBAL01000003">
    <property type="protein sequence ID" value="RKN44933.1"/>
    <property type="molecule type" value="Genomic_DNA"/>
</dbReference>
<reference evidence="8 9" key="1">
    <citation type="journal article" date="2014" name="Int. J. Syst. Evol. Microbiol.">
        <title>Streptomyces hoynatensis sp. nov., isolated from deep marine sediment.</title>
        <authorList>
            <person name="Veyisoglu A."/>
            <person name="Sahin N."/>
        </authorList>
    </citation>
    <scope>NUCLEOTIDE SEQUENCE [LARGE SCALE GENOMIC DNA]</scope>
    <source>
        <strain evidence="8 9">KCTC 29097</strain>
    </source>
</reference>
<dbReference type="AlphaFoldDB" id="A0A3A9Z9J1"/>
<protein>
    <submittedName>
        <fullName evidence="8">ABC transporter permease</fullName>
    </submittedName>
</protein>
<dbReference type="OrthoDB" id="9812701at2"/>
<dbReference type="PROSITE" id="PS50928">
    <property type="entry name" value="ABC_TM1"/>
    <property type="match status" value="1"/>
</dbReference>
<feature type="transmembrane region" description="Helical" evidence="5">
    <location>
        <begin position="363"/>
        <end position="383"/>
    </location>
</feature>
<evidence type="ECO:0000256" key="1">
    <source>
        <dbReference type="ARBA" id="ARBA00004141"/>
    </source>
</evidence>
<dbReference type="Pfam" id="PF00528">
    <property type="entry name" value="BPD_transp_1"/>
    <property type="match status" value="1"/>
</dbReference>
<dbReference type="Pfam" id="PF12911">
    <property type="entry name" value="OppC_N"/>
    <property type="match status" value="1"/>
</dbReference>
<dbReference type="PANTHER" id="PTHR43839:SF3">
    <property type="entry name" value="OLIGOPEPTIDE ABC TRANSPORTER, PERMEASE PROTEIN"/>
    <property type="match status" value="1"/>
</dbReference>
<feature type="transmembrane region" description="Helical" evidence="5">
    <location>
        <begin position="254"/>
        <end position="276"/>
    </location>
</feature>
<keyword evidence="5" id="KW-0813">Transport</keyword>
<dbReference type="InterPro" id="IPR035906">
    <property type="entry name" value="MetI-like_sf"/>
</dbReference>
<evidence type="ECO:0000256" key="4">
    <source>
        <dbReference type="ARBA" id="ARBA00023136"/>
    </source>
</evidence>
<dbReference type="CDD" id="cd06261">
    <property type="entry name" value="TM_PBP2"/>
    <property type="match status" value="1"/>
</dbReference>
<evidence type="ECO:0000256" key="3">
    <source>
        <dbReference type="ARBA" id="ARBA00022989"/>
    </source>
</evidence>
<organism evidence="8 9">
    <name type="scientific">Streptomyces hoynatensis</name>
    <dbReference type="NCBI Taxonomy" id="1141874"/>
    <lineage>
        <taxon>Bacteria</taxon>
        <taxon>Bacillati</taxon>
        <taxon>Actinomycetota</taxon>
        <taxon>Actinomycetes</taxon>
        <taxon>Kitasatosporales</taxon>
        <taxon>Streptomycetaceae</taxon>
        <taxon>Streptomyces</taxon>
    </lineage>
</organism>
<name>A0A3A9Z9J1_9ACTN</name>
<feature type="transmembrane region" description="Helical" evidence="5">
    <location>
        <begin position="228"/>
        <end position="248"/>
    </location>
</feature>
<accession>A0A3A9Z9J1</accession>
<feature type="transmembrane region" description="Helical" evidence="5">
    <location>
        <begin position="56"/>
        <end position="78"/>
    </location>
</feature>
<comment type="similarity">
    <text evidence="5">Belongs to the binding-protein-dependent transport system permease family.</text>
</comment>
<evidence type="ECO:0000313" key="9">
    <source>
        <dbReference type="Proteomes" id="UP000272474"/>
    </source>
</evidence>
<comment type="subcellular location">
    <subcellularLocation>
        <location evidence="5">Cell membrane</location>
        <topology evidence="5">Multi-pass membrane protein</topology>
    </subcellularLocation>
    <subcellularLocation>
        <location evidence="1">Membrane</location>
        <topology evidence="1">Multi-pass membrane protein</topology>
    </subcellularLocation>
</comment>
<keyword evidence="3 5" id="KW-1133">Transmembrane helix</keyword>
<evidence type="ECO:0000256" key="5">
    <source>
        <dbReference type="RuleBase" id="RU363032"/>
    </source>
</evidence>
<proteinExistence type="inferred from homology"/>
<dbReference type="PANTHER" id="PTHR43839">
    <property type="entry name" value="OPPC IN A BINDING PROTEIN-DEPENDENT TRANSPORT SYSTEM"/>
    <property type="match status" value="1"/>
</dbReference>
<keyword evidence="9" id="KW-1185">Reference proteome</keyword>